<evidence type="ECO:0000256" key="1">
    <source>
        <dbReference type="SAM" id="MobiDB-lite"/>
    </source>
</evidence>
<evidence type="ECO:0000313" key="2">
    <source>
        <dbReference type="EMBL" id="VEL36470.1"/>
    </source>
</evidence>
<dbReference type="Proteomes" id="UP000784294">
    <property type="component" value="Unassembled WGS sequence"/>
</dbReference>
<dbReference type="EMBL" id="CAAALY010252295">
    <property type="protein sequence ID" value="VEL36470.1"/>
    <property type="molecule type" value="Genomic_DNA"/>
</dbReference>
<proteinExistence type="predicted"/>
<feature type="non-terminal residue" evidence="2">
    <location>
        <position position="88"/>
    </location>
</feature>
<evidence type="ECO:0000313" key="3">
    <source>
        <dbReference type="Proteomes" id="UP000784294"/>
    </source>
</evidence>
<sequence>MEYSSTPASQEASNTSNCLEQASLDPCDVTRHGDSTRQTNPCLEKMISRLSGSLIWSIRTPETDEEAAVERRPPRLETSEPDGPRCDM</sequence>
<keyword evidence="3" id="KW-1185">Reference proteome</keyword>
<protein>
    <submittedName>
        <fullName evidence="2">Uncharacterized protein</fullName>
    </submittedName>
</protein>
<comment type="caution">
    <text evidence="2">The sequence shown here is derived from an EMBL/GenBank/DDBJ whole genome shotgun (WGS) entry which is preliminary data.</text>
</comment>
<feature type="compositionally biased region" description="Basic and acidic residues" evidence="1">
    <location>
        <begin position="68"/>
        <end position="88"/>
    </location>
</feature>
<feature type="compositionally biased region" description="Polar residues" evidence="1">
    <location>
        <begin position="1"/>
        <end position="20"/>
    </location>
</feature>
<dbReference type="AlphaFoldDB" id="A0A448XH97"/>
<organism evidence="2 3">
    <name type="scientific">Protopolystoma xenopodis</name>
    <dbReference type="NCBI Taxonomy" id="117903"/>
    <lineage>
        <taxon>Eukaryota</taxon>
        <taxon>Metazoa</taxon>
        <taxon>Spiralia</taxon>
        <taxon>Lophotrochozoa</taxon>
        <taxon>Platyhelminthes</taxon>
        <taxon>Monogenea</taxon>
        <taxon>Polyopisthocotylea</taxon>
        <taxon>Polystomatidea</taxon>
        <taxon>Polystomatidae</taxon>
        <taxon>Protopolystoma</taxon>
    </lineage>
</organism>
<accession>A0A448XH97</accession>
<gene>
    <name evidence="2" type="ORF">PXEA_LOCUS29910</name>
</gene>
<name>A0A448XH97_9PLAT</name>
<feature type="region of interest" description="Disordered" evidence="1">
    <location>
        <begin position="1"/>
        <end position="40"/>
    </location>
</feature>
<reference evidence="2" key="1">
    <citation type="submission" date="2018-11" db="EMBL/GenBank/DDBJ databases">
        <authorList>
            <consortium name="Pathogen Informatics"/>
        </authorList>
    </citation>
    <scope>NUCLEOTIDE SEQUENCE</scope>
</reference>
<feature type="region of interest" description="Disordered" evidence="1">
    <location>
        <begin position="59"/>
        <end position="88"/>
    </location>
</feature>